<protein>
    <recommendedName>
        <fullName evidence="4 12">Ribosomal RNA small subunit methyltransferase E</fullName>
        <ecNumber evidence="3 12">2.1.1.193</ecNumber>
    </recommendedName>
</protein>
<reference evidence="14 15" key="1">
    <citation type="journal article" date="2012" name="BMC Genomics">
        <title>Genome-guided analysis of physiological and morphological traits of the fermentative acetate oxidizer Thermacetogenium phaeum.</title>
        <authorList>
            <person name="Oehler D."/>
            <person name="Poehlein A."/>
            <person name="Leimbach A."/>
            <person name="Muller N."/>
            <person name="Daniel R."/>
            <person name="Gottschalk G."/>
            <person name="Schink B."/>
        </authorList>
    </citation>
    <scope>NUCLEOTIDE SEQUENCE [LARGE SCALE GENOMIC DNA]</scope>
    <source>
        <strain evidence="15">ATCC BAA-254 / DSM 26808 / PB</strain>
    </source>
</reference>
<comment type="similarity">
    <text evidence="2 12">Belongs to the RNA methyltransferase RsmE family.</text>
</comment>
<comment type="function">
    <text evidence="10 12">Specifically methylates the N3 position of the uracil ring of uridine 1498 (m3U1498) in 16S rRNA. Acts on the fully assembled 30S ribosomal subunit.</text>
</comment>
<dbReference type="SUPFAM" id="SSF88697">
    <property type="entry name" value="PUA domain-like"/>
    <property type="match status" value="1"/>
</dbReference>
<sequence>MHRFYLPSVPLGREFPLPQEDSRKICRVLRIAPGNEILLWDATGREYCALITRRDGQRVFARVLAERNTDVEPDLRVALVQGIPKGDKFEFIIQKATELGVWRIYPAVTERTVVRIPPEKRRKRLERWRVIAREAARQCGRVCIPEVMDISPLEEIWTGIEPDALKILLWERETCGLKEFLRGNSPPSHAPVYLFVGPEGGLSEQEVERGRTYGAGGVSLGPRILRSETAGLVGLSLVLYEWGDLGG</sequence>
<evidence type="ECO:0000256" key="8">
    <source>
        <dbReference type="ARBA" id="ARBA00022679"/>
    </source>
</evidence>
<name>K4LHG7_THEPS</name>
<dbReference type="eggNOG" id="COG1385">
    <property type="taxonomic scope" value="Bacteria"/>
</dbReference>
<dbReference type="NCBIfam" id="TIGR00046">
    <property type="entry name" value="RsmE family RNA methyltransferase"/>
    <property type="match status" value="1"/>
</dbReference>
<dbReference type="EMBL" id="CP003732">
    <property type="protein sequence ID" value="AFV12303.1"/>
    <property type="molecule type" value="Genomic_DNA"/>
</dbReference>
<dbReference type="InterPro" id="IPR015947">
    <property type="entry name" value="PUA-like_sf"/>
</dbReference>
<evidence type="ECO:0000256" key="11">
    <source>
        <dbReference type="ARBA" id="ARBA00047944"/>
    </source>
</evidence>
<dbReference type="EC" id="2.1.1.193" evidence="3 12"/>
<dbReference type="STRING" id="1089553.Tph_c21090"/>
<dbReference type="InterPro" id="IPR029028">
    <property type="entry name" value="Alpha/beta_knot_MTases"/>
</dbReference>
<dbReference type="Proteomes" id="UP000000467">
    <property type="component" value="Chromosome"/>
</dbReference>
<comment type="subcellular location">
    <subcellularLocation>
        <location evidence="1 12">Cytoplasm</location>
    </subcellularLocation>
</comment>
<evidence type="ECO:0000259" key="13">
    <source>
        <dbReference type="Pfam" id="PF04452"/>
    </source>
</evidence>
<dbReference type="GO" id="GO:0070475">
    <property type="term" value="P:rRNA base methylation"/>
    <property type="evidence" value="ECO:0007669"/>
    <property type="project" value="TreeGrafter"/>
</dbReference>
<keyword evidence="6 12" id="KW-0698">rRNA processing</keyword>
<dbReference type="InterPro" id="IPR046886">
    <property type="entry name" value="RsmE_MTase_dom"/>
</dbReference>
<keyword evidence="9 12" id="KW-0949">S-adenosyl-L-methionine</keyword>
<evidence type="ECO:0000256" key="5">
    <source>
        <dbReference type="ARBA" id="ARBA00022490"/>
    </source>
</evidence>
<dbReference type="PANTHER" id="PTHR30027">
    <property type="entry name" value="RIBOSOMAL RNA SMALL SUBUNIT METHYLTRANSFERASE E"/>
    <property type="match status" value="1"/>
</dbReference>
<dbReference type="GO" id="GO:0070042">
    <property type="term" value="F:rRNA (uridine-N3-)-methyltransferase activity"/>
    <property type="evidence" value="ECO:0007669"/>
    <property type="project" value="TreeGrafter"/>
</dbReference>
<organism evidence="14 15">
    <name type="scientific">Thermacetogenium phaeum (strain ATCC BAA-254 / DSM 26808 / PB)</name>
    <dbReference type="NCBI Taxonomy" id="1089553"/>
    <lineage>
        <taxon>Bacteria</taxon>
        <taxon>Bacillati</taxon>
        <taxon>Bacillota</taxon>
        <taxon>Clostridia</taxon>
        <taxon>Thermoanaerobacterales</taxon>
        <taxon>Thermoanaerobacteraceae</taxon>
        <taxon>Thermacetogenium</taxon>
    </lineage>
</organism>
<feature type="domain" description="Ribosomal RNA small subunit methyltransferase E methyltransferase" evidence="13">
    <location>
        <begin position="74"/>
        <end position="238"/>
    </location>
</feature>
<evidence type="ECO:0000256" key="7">
    <source>
        <dbReference type="ARBA" id="ARBA00022603"/>
    </source>
</evidence>
<dbReference type="NCBIfam" id="NF008692">
    <property type="entry name" value="PRK11713.1-5"/>
    <property type="match status" value="1"/>
</dbReference>
<dbReference type="InterPro" id="IPR006700">
    <property type="entry name" value="RsmE"/>
</dbReference>
<dbReference type="KEGG" id="tpz:Tph_c21090"/>
<dbReference type="GO" id="GO:0005737">
    <property type="term" value="C:cytoplasm"/>
    <property type="evidence" value="ECO:0007669"/>
    <property type="project" value="UniProtKB-SubCell"/>
</dbReference>
<keyword evidence="7 12" id="KW-0489">Methyltransferase</keyword>
<dbReference type="PIRSF" id="PIRSF015601">
    <property type="entry name" value="MTase_slr0722"/>
    <property type="match status" value="1"/>
</dbReference>
<evidence type="ECO:0000256" key="10">
    <source>
        <dbReference type="ARBA" id="ARBA00025699"/>
    </source>
</evidence>
<comment type="catalytic activity">
    <reaction evidence="11 12">
        <text>uridine(1498) in 16S rRNA + S-adenosyl-L-methionine = N(3)-methyluridine(1498) in 16S rRNA + S-adenosyl-L-homocysteine + H(+)</text>
        <dbReference type="Rhea" id="RHEA:42920"/>
        <dbReference type="Rhea" id="RHEA-COMP:10283"/>
        <dbReference type="Rhea" id="RHEA-COMP:10284"/>
        <dbReference type="ChEBI" id="CHEBI:15378"/>
        <dbReference type="ChEBI" id="CHEBI:57856"/>
        <dbReference type="ChEBI" id="CHEBI:59789"/>
        <dbReference type="ChEBI" id="CHEBI:65315"/>
        <dbReference type="ChEBI" id="CHEBI:74502"/>
        <dbReference type="EC" id="2.1.1.193"/>
    </reaction>
</comment>
<proteinExistence type="inferred from homology"/>
<keyword evidence="15" id="KW-1185">Reference proteome</keyword>
<evidence type="ECO:0000256" key="12">
    <source>
        <dbReference type="PIRNR" id="PIRNR015601"/>
    </source>
</evidence>
<dbReference type="SUPFAM" id="SSF75217">
    <property type="entry name" value="alpha/beta knot"/>
    <property type="match status" value="1"/>
</dbReference>
<evidence type="ECO:0000256" key="6">
    <source>
        <dbReference type="ARBA" id="ARBA00022552"/>
    </source>
</evidence>
<gene>
    <name evidence="14" type="primary">rsmE</name>
    <name evidence="14" type="ordered locus">Tph_c21090</name>
</gene>
<accession>K4LHG7</accession>
<dbReference type="HOGENOM" id="CLU_067442_5_1_9"/>
<keyword evidence="5 12" id="KW-0963">Cytoplasm</keyword>
<evidence type="ECO:0000256" key="3">
    <source>
        <dbReference type="ARBA" id="ARBA00012328"/>
    </source>
</evidence>
<evidence type="ECO:0000256" key="9">
    <source>
        <dbReference type="ARBA" id="ARBA00022691"/>
    </source>
</evidence>
<evidence type="ECO:0000313" key="15">
    <source>
        <dbReference type="Proteomes" id="UP000000467"/>
    </source>
</evidence>
<evidence type="ECO:0000313" key="14">
    <source>
        <dbReference type="EMBL" id="AFV12303.1"/>
    </source>
</evidence>
<evidence type="ECO:0000256" key="4">
    <source>
        <dbReference type="ARBA" id="ARBA00013673"/>
    </source>
</evidence>
<dbReference type="CDD" id="cd18084">
    <property type="entry name" value="RsmE-like"/>
    <property type="match status" value="1"/>
</dbReference>
<dbReference type="AlphaFoldDB" id="K4LHG7"/>
<dbReference type="Gene3D" id="3.40.1280.10">
    <property type="match status" value="1"/>
</dbReference>
<evidence type="ECO:0000256" key="1">
    <source>
        <dbReference type="ARBA" id="ARBA00004496"/>
    </source>
</evidence>
<evidence type="ECO:0000256" key="2">
    <source>
        <dbReference type="ARBA" id="ARBA00005528"/>
    </source>
</evidence>
<dbReference type="Pfam" id="PF04452">
    <property type="entry name" value="Methyltrans_RNA"/>
    <property type="match status" value="1"/>
</dbReference>
<dbReference type="PANTHER" id="PTHR30027:SF3">
    <property type="entry name" value="16S RRNA (URACIL(1498)-N(3))-METHYLTRANSFERASE"/>
    <property type="match status" value="1"/>
</dbReference>
<dbReference type="OrthoDB" id="9815641at2"/>
<dbReference type="InterPro" id="IPR029026">
    <property type="entry name" value="tRNA_m1G_MTases_N"/>
</dbReference>
<keyword evidence="8 12" id="KW-0808">Transferase</keyword>